<name>A0A6J4MAB2_9BACT</name>
<protein>
    <submittedName>
        <fullName evidence="2">Uncharacterized protein</fullName>
    </submittedName>
</protein>
<feature type="compositionally biased region" description="Basic and acidic residues" evidence="1">
    <location>
        <begin position="93"/>
        <end position="102"/>
    </location>
</feature>
<evidence type="ECO:0000313" key="2">
    <source>
        <dbReference type="EMBL" id="CAA9354267.1"/>
    </source>
</evidence>
<gene>
    <name evidence="2" type="ORF">AVDCRST_MAG68-3913</name>
</gene>
<dbReference type="EMBL" id="CADCTW010000183">
    <property type="protein sequence ID" value="CAA9354267.1"/>
    <property type="molecule type" value="Genomic_DNA"/>
</dbReference>
<evidence type="ECO:0000256" key="1">
    <source>
        <dbReference type="SAM" id="MobiDB-lite"/>
    </source>
</evidence>
<proteinExistence type="predicted"/>
<feature type="non-terminal residue" evidence="2">
    <location>
        <position position="131"/>
    </location>
</feature>
<feature type="region of interest" description="Disordered" evidence="1">
    <location>
        <begin position="38"/>
        <end position="131"/>
    </location>
</feature>
<feature type="non-terminal residue" evidence="2">
    <location>
        <position position="1"/>
    </location>
</feature>
<feature type="compositionally biased region" description="Basic residues" evidence="1">
    <location>
        <begin position="56"/>
        <end position="72"/>
    </location>
</feature>
<sequence length="131" mass="14466">GIPRIHRFGGHRVAGLGHVPQLRLQRALHLRGRVAGLRVSVGAPPPPPGPGGLGQRARRRPVGVARRRHACRRAPDGELPQPDAPRARRSRRDRRDRPEQRAPGRHPRGGGTSPLGHPHRHQHDRPARQGL</sequence>
<reference evidence="2" key="1">
    <citation type="submission" date="2020-02" db="EMBL/GenBank/DDBJ databases">
        <authorList>
            <person name="Meier V. D."/>
        </authorList>
    </citation>
    <scope>NUCLEOTIDE SEQUENCE</scope>
    <source>
        <strain evidence="2">AVDCRST_MAG68</strain>
    </source>
</reference>
<organism evidence="2">
    <name type="scientific">uncultured Gemmatimonadota bacterium</name>
    <dbReference type="NCBI Taxonomy" id="203437"/>
    <lineage>
        <taxon>Bacteria</taxon>
        <taxon>Pseudomonadati</taxon>
        <taxon>Gemmatimonadota</taxon>
        <taxon>environmental samples</taxon>
    </lineage>
</organism>
<dbReference type="AlphaFoldDB" id="A0A6J4MAB2"/>
<accession>A0A6J4MAB2</accession>